<sequence length="621" mass="71644">MADKPDNFLKDLISSAIKEVESKRKSFESTQITKESFLASLPDDSFYYLKAISGNGEKFKVHFLTEDITKENLEQWISEYEVINSISVKLKTKKAPTSGYVLQNYYRCQHNTRNWSPSKDPQQKLYLNPSARVKNTNCPFQMIVKIDSEGCCSVDIEWDHNHSLETLETSNFRDLSPECTERVLKLFESGHTPATARQQYLKELKESCQDELEFHRKKANRAVMPRKRDFSYLYTQFGKDRYGGQGVMMFERLAERLEQYKKDNPEATTCYQIYEGDNTPLIIAIVTPLMNRVHKEVQQSGEMVFVDATSNTEEHNLKVFLMCTNNVSGALPLGILITSDEQERTLKQGFEMFRSCLPEYAFNDRGREQGPQAILTDNCKEERNALKSVWPTSVLLLCIFHMLQQLWRWLHESKNSISQADRPYFLTLFKRSLYAETKQDFENCFSELLNDGRCKKYPDLVSYLQNLYNDKESFALCFRTELLVRGNHTNNFAEAQFLVLKDVILQRTKEYNVVGLLDKLTIDLEDHYKNKLLSIADGSFDGVYRHRFFGKGKNGSTGFKVPDKKDLDAYLSTVENFGNNVFKVGSSSDSSHRKCLAFRPRNPSSAGLDADSTYRHCDGEV</sequence>
<dbReference type="OrthoDB" id="5975592at2759"/>
<dbReference type="Proteomes" id="UP000225706">
    <property type="component" value="Unassembled WGS sequence"/>
</dbReference>
<proteinExistence type="predicted"/>
<dbReference type="PANTHER" id="PTHR35385">
    <property type="entry name" value="PROTEIN B, PUTATIVE-RELATED-RELATED"/>
    <property type="match status" value="1"/>
</dbReference>
<accession>A0A2B4SV98</accession>
<keyword evidence="3" id="KW-1185">Reference proteome</keyword>
<protein>
    <recommendedName>
        <fullName evidence="1">MULE transposase domain-containing protein</fullName>
    </recommendedName>
</protein>
<organism evidence="2 3">
    <name type="scientific">Stylophora pistillata</name>
    <name type="common">Smooth cauliflower coral</name>
    <dbReference type="NCBI Taxonomy" id="50429"/>
    <lineage>
        <taxon>Eukaryota</taxon>
        <taxon>Metazoa</taxon>
        <taxon>Cnidaria</taxon>
        <taxon>Anthozoa</taxon>
        <taxon>Hexacorallia</taxon>
        <taxon>Scleractinia</taxon>
        <taxon>Astrocoeniina</taxon>
        <taxon>Pocilloporidae</taxon>
        <taxon>Stylophora</taxon>
    </lineage>
</organism>
<gene>
    <name evidence="2" type="ORF">AWC38_SpisGene2142</name>
</gene>
<reference evidence="3" key="1">
    <citation type="journal article" date="2017" name="bioRxiv">
        <title>Comparative analysis of the genomes of Stylophora pistillata and Acropora digitifera provides evidence for extensive differences between species of corals.</title>
        <authorList>
            <person name="Voolstra C.R."/>
            <person name="Li Y."/>
            <person name="Liew Y.J."/>
            <person name="Baumgarten S."/>
            <person name="Zoccola D."/>
            <person name="Flot J.-F."/>
            <person name="Tambutte S."/>
            <person name="Allemand D."/>
            <person name="Aranda M."/>
        </authorList>
    </citation>
    <scope>NUCLEOTIDE SEQUENCE [LARGE SCALE GENOMIC DNA]</scope>
</reference>
<dbReference type="EMBL" id="LSMT01000016">
    <property type="protein sequence ID" value="PFX33023.1"/>
    <property type="molecule type" value="Genomic_DNA"/>
</dbReference>
<name>A0A2B4SV98_STYPI</name>
<dbReference type="InterPro" id="IPR018289">
    <property type="entry name" value="MULE_transposase_dom"/>
</dbReference>
<evidence type="ECO:0000313" key="2">
    <source>
        <dbReference type="EMBL" id="PFX33023.1"/>
    </source>
</evidence>
<dbReference type="PANTHER" id="PTHR35385:SF2">
    <property type="entry name" value="PROTEIN B, PUTATIVE-RELATED"/>
    <property type="match status" value="1"/>
</dbReference>
<dbReference type="STRING" id="50429.A0A2B4SV98"/>
<dbReference type="Pfam" id="PF10551">
    <property type="entry name" value="MULE"/>
    <property type="match status" value="1"/>
</dbReference>
<feature type="domain" description="MULE transposase" evidence="1">
    <location>
        <begin position="304"/>
        <end position="404"/>
    </location>
</feature>
<evidence type="ECO:0000259" key="1">
    <source>
        <dbReference type="Pfam" id="PF10551"/>
    </source>
</evidence>
<comment type="caution">
    <text evidence="2">The sequence shown here is derived from an EMBL/GenBank/DDBJ whole genome shotgun (WGS) entry which is preliminary data.</text>
</comment>
<dbReference type="AlphaFoldDB" id="A0A2B4SV98"/>
<evidence type="ECO:0000313" key="3">
    <source>
        <dbReference type="Proteomes" id="UP000225706"/>
    </source>
</evidence>